<sequence>MIAGPAGEIMVKVYEPANRPDTPLPGLLYIHGGGYVLGHPDRDDINCEITVLEVNCVVVSVDYRLAPEHPYPAAIEDCYAALNGWQTLQRN</sequence>
<feature type="domain" description="Alpha/beta hydrolase fold-3" evidence="1">
    <location>
        <begin position="27"/>
        <end position="84"/>
    </location>
</feature>
<protein>
    <submittedName>
        <fullName evidence="2">Alpha/beta hydrolase family protein</fullName>
    </submittedName>
</protein>
<dbReference type="GO" id="GO:0016787">
    <property type="term" value="F:hydrolase activity"/>
    <property type="evidence" value="ECO:0007669"/>
    <property type="project" value="UniProtKB-KW"/>
</dbReference>
<name>A0ABX5EWW8_9BACL</name>
<comment type="caution">
    <text evidence="2">The sequence shown here is derived from an EMBL/GenBank/DDBJ whole genome shotgun (WGS) entry which is preliminary data.</text>
</comment>
<dbReference type="Gene3D" id="3.40.50.1820">
    <property type="entry name" value="alpha/beta hydrolase"/>
    <property type="match status" value="1"/>
</dbReference>
<evidence type="ECO:0000313" key="2">
    <source>
        <dbReference type="EMBL" id="PRZ17300.1"/>
    </source>
</evidence>
<reference evidence="2 3" key="1">
    <citation type="submission" date="2018-03" db="EMBL/GenBank/DDBJ databases">
        <title>Genomic Encyclopedia of Archaeal and Bacterial Type Strains, Phase II (KMG-II): from individual species to whole genera.</title>
        <authorList>
            <person name="Goeker M."/>
        </authorList>
    </citation>
    <scope>NUCLEOTIDE SEQUENCE [LARGE SCALE GENOMIC DNA]</scope>
    <source>
        <strain evidence="2 3">RHA1</strain>
    </source>
</reference>
<keyword evidence="3" id="KW-1185">Reference proteome</keyword>
<accession>A0ABX5EWW8</accession>
<keyword evidence="2" id="KW-0378">Hydrolase</keyword>
<dbReference type="EMBL" id="PVTZ01000001">
    <property type="protein sequence ID" value="PRZ17300.1"/>
    <property type="molecule type" value="Genomic_DNA"/>
</dbReference>
<gene>
    <name evidence="2" type="ORF">CLV36_101404</name>
</gene>
<dbReference type="InterPro" id="IPR029058">
    <property type="entry name" value="AB_hydrolase_fold"/>
</dbReference>
<dbReference type="Pfam" id="PF07859">
    <property type="entry name" value="Abhydrolase_3"/>
    <property type="match status" value="1"/>
</dbReference>
<evidence type="ECO:0000313" key="3">
    <source>
        <dbReference type="Proteomes" id="UP000238836"/>
    </source>
</evidence>
<dbReference type="PANTHER" id="PTHR23024">
    <property type="entry name" value="ARYLACETAMIDE DEACETYLASE"/>
    <property type="match status" value="1"/>
</dbReference>
<dbReference type="Proteomes" id="UP000238836">
    <property type="component" value="Unassembled WGS sequence"/>
</dbReference>
<dbReference type="InterPro" id="IPR013094">
    <property type="entry name" value="AB_hydrolase_3"/>
</dbReference>
<proteinExistence type="predicted"/>
<evidence type="ECO:0000259" key="1">
    <source>
        <dbReference type="Pfam" id="PF07859"/>
    </source>
</evidence>
<dbReference type="PANTHER" id="PTHR23024:SF24">
    <property type="entry name" value="ALPHA_BETA HYDROLASE FOLD-3 DOMAIN-CONTAINING PROTEIN"/>
    <property type="match status" value="1"/>
</dbReference>
<organism evidence="2 3">
    <name type="scientific">Laceyella sediminis</name>
    <dbReference type="NCBI Taxonomy" id="573074"/>
    <lineage>
        <taxon>Bacteria</taxon>
        <taxon>Bacillati</taxon>
        <taxon>Bacillota</taxon>
        <taxon>Bacilli</taxon>
        <taxon>Bacillales</taxon>
        <taxon>Thermoactinomycetaceae</taxon>
        <taxon>Laceyella</taxon>
    </lineage>
</organism>
<dbReference type="InterPro" id="IPR050466">
    <property type="entry name" value="Carboxylest/Gibb_receptor"/>
</dbReference>
<dbReference type="SUPFAM" id="SSF53474">
    <property type="entry name" value="alpha/beta-Hydrolases"/>
    <property type="match status" value="1"/>
</dbReference>